<gene>
    <name evidence="2" type="ORF">E5676_scaffold1607G00990</name>
</gene>
<reference evidence="2 3" key="1">
    <citation type="submission" date="2019-08" db="EMBL/GenBank/DDBJ databases">
        <title>Draft genome sequences of two oriental melons (Cucumis melo L. var makuwa).</title>
        <authorList>
            <person name="Kwon S.-Y."/>
        </authorList>
    </citation>
    <scope>NUCLEOTIDE SEQUENCE [LARGE SCALE GENOMIC DNA]</scope>
    <source>
        <strain evidence="3">cv. Chang Bougi</strain>
        <tissue evidence="2">Leaf</tissue>
    </source>
</reference>
<dbReference type="AlphaFoldDB" id="A0A5D3DJG0"/>
<dbReference type="InterPro" id="IPR018289">
    <property type="entry name" value="MULE_transposase_dom"/>
</dbReference>
<evidence type="ECO:0000259" key="1">
    <source>
        <dbReference type="Pfam" id="PF10551"/>
    </source>
</evidence>
<dbReference type="EMBL" id="SSTD01004395">
    <property type="protein sequence ID" value="TYK23774.1"/>
    <property type="molecule type" value="Genomic_DNA"/>
</dbReference>
<accession>A0A5D3DJG0</accession>
<dbReference type="Pfam" id="PF10551">
    <property type="entry name" value="MULE"/>
    <property type="match status" value="1"/>
</dbReference>
<dbReference type="PANTHER" id="PTHR31973:SF113">
    <property type="entry name" value="PROTEIN FAR1-RELATED SEQUENCE 5-LIKE"/>
    <property type="match status" value="1"/>
</dbReference>
<name>A0A5D3DJG0_CUCMM</name>
<dbReference type="Proteomes" id="UP000321947">
    <property type="component" value="Unassembled WGS sequence"/>
</dbReference>
<comment type="caution">
    <text evidence="2">The sequence shown here is derived from an EMBL/GenBank/DDBJ whole genome shotgun (WGS) entry which is preliminary data.</text>
</comment>
<protein>
    <submittedName>
        <fullName evidence="2">Protein FAR-RED ELONGATED HYPOCOTYL 3-like</fullName>
    </submittedName>
</protein>
<sequence length="121" mass="13848">MLLIVFMEIAWRARETALNDIRGSPEDSYKMLPRFAYILELNNPGFVVEYKVDVNGRFLYFFMVLYASISCWQHCRSVISIDGTSLKNKYDGTLLSALTLDANDQIFPLVFCVVDSENDSS</sequence>
<evidence type="ECO:0000313" key="3">
    <source>
        <dbReference type="Proteomes" id="UP000321947"/>
    </source>
</evidence>
<feature type="domain" description="MULE transposase" evidence="1">
    <location>
        <begin position="78"/>
        <end position="120"/>
    </location>
</feature>
<dbReference type="PANTHER" id="PTHR31973">
    <property type="entry name" value="POLYPROTEIN, PUTATIVE-RELATED"/>
    <property type="match status" value="1"/>
</dbReference>
<evidence type="ECO:0000313" key="2">
    <source>
        <dbReference type="EMBL" id="TYK23774.1"/>
    </source>
</evidence>
<organism evidence="2 3">
    <name type="scientific">Cucumis melo var. makuwa</name>
    <name type="common">Oriental melon</name>
    <dbReference type="NCBI Taxonomy" id="1194695"/>
    <lineage>
        <taxon>Eukaryota</taxon>
        <taxon>Viridiplantae</taxon>
        <taxon>Streptophyta</taxon>
        <taxon>Embryophyta</taxon>
        <taxon>Tracheophyta</taxon>
        <taxon>Spermatophyta</taxon>
        <taxon>Magnoliopsida</taxon>
        <taxon>eudicotyledons</taxon>
        <taxon>Gunneridae</taxon>
        <taxon>Pentapetalae</taxon>
        <taxon>rosids</taxon>
        <taxon>fabids</taxon>
        <taxon>Cucurbitales</taxon>
        <taxon>Cucurbitaceae</taxon>
        <taxon>Benincaseae</taxon>
        <taxon>Cucumis</taxon>
    </lineage>
</organism>
<proteinExistence type="predicted"/>